<evidence type="ECO:0000256" key="2">
    <source>
        <dbReference type="ARBA" id="ARBA00010413"/>
    </source>
</evidence>
<evidence type="ECO:0000313" key="13">
    <source>
        <dbReference type="Proteomes" id="UP000694569"/>
    </source>
</evidence>
<feature type="binding site" evidence="10">
    <location>
        <position position="120"/>
    </location>
    <ligand>
        <name>UDP-N-acetyl-alpha-D-galactosamine</name>
        <dbReference type="ChEBI" id="CHEBI:67138"/>
    </ligand>
</feature>
<proteinExistence type="inferred from homology"/>
<evidence type="ECO:0000256" key="11">
    <source>
        <dbReference type="PIRSR" id="PIRSR605076-3"/>
    </source>
</evidence>
<reference evidence="12" key="2">
    <citation type="submission" date="2025-09" db="UniProtKB">
        <authorList>
            <consortium name="Ensembl"/>
        </authorList>
    </citation>
    <scope>IDENTIFICATION</scope>
</reference>
<evidence type="ECO:0008006" key="14">
    <source>
        <dbReference type="Google" id="ProtNLM"/>
    </source>
</evidence>
<evidence type="ECO:0000256" key="8">
    <source>
        <dbReference type="ARBA" id="ARBA00023136"/>
    </source>
</evidence>
<dbReference type="GO" id="GO:0016758">
    <property type="term" value="F:hexosyltransferase activity"/>
    <property type="evidence" value="ECO:0007669"/>
    <property type="project" value="InterPro"/>
</dbReference>
<feature type="binding site" evidence="11">
    <location>
        <position position="206"/>
    </location>
    <ligand>
        <name>Mn(2+)</name>
        <dbReference type="ChEBI" id="CHEBI:29035"/>
    </ligand>
</feature>
<keyword evidence="4" id="KW-0808">Transferase</keyword>
<dbReference type="PANTHER" id="PTHR10462:SF33">
    <property type="entry name" value="ALPHA-1,3-GALACTOSYLTRANSFERASE 2"/>
    <property type="match status" value="1"/>
</dbReference>
<dbReference type="InterPro" id="IPR029044">
    <property type="entry name" value="Nucleotide-diphossugar_trans"/>
</dbReference>
<dbReference type="Pfam" id="PF03414">
    <property type="entry name" value="Glyco_transf_6"/>
    <property type="match status" value="1"/>
</dbReference>
<keyword evidence="11" id="KW-0464">Manganese</keyword>
<dbReference type="AlphaFoldDB" id="A0A8C5MZ43"/>
<keyword evidence="3" id="KW-0328">Glycosyltransferase</keyword>
<dbReference type="GeneTree" id="ENSGT00950000182858"/>
<dbReference type="GO" id="GO:0016020">
    <property type="term" value="C:membrane"/>
    <property type="evidence" value="ECO:0007669"/>
    <property type="project" value="UniProtKB-SubCell"/>
</dbReference>
<keyword evidence="5" id="KW-0812">Transmembrane</keyword>
<dbReference type="InterPro" id="IPR005076">
    <property type="entry name" value="Glyco_trans_6"/>
</dbReference>
<reference evidence="12" key="1">
    <citation type="submission" date="2025-08" db="UniProtKB">
        <authorList>
            <consortium name="Ensembl"/>
        </authorList>
    </citation>
    <scope>IDENTIFICATION</scope>
</reference>
<comment type="similarity">
    <text evidence="2">Belongs to the glycosyltransferase 6 family.</text>
</comment>
<feature type="binding site" evidence="10">
    <location>
        <position position="298"/>
    </location>
    <ligand>
        <name>an alpha-L-fucosyl-(1-&gt;2)-beta-D-galactosyl derivative</name>
        <dbReference type="ChEBI" id="CHEBI:140327"/>
    </ligand>
</feature>
<dbReference type="FunFam" id="3.90.550.10:FF:000022">
    <property type="entry name" value="Histo-blood group ABO system transferase"/>
    <property type="match status" value="1"/>
</dbReference>
<dbReference type="Ensembl" id="ENSLLET00000019943.1">
    <property type="protein sequence ID" value="ENSLLEP00000019189.1"/>
    <property type="gene ID" value="ENSLLEG00000011936.1"/>
</dbReference>
<dbReference type="Proteomes" id="UP000694569">
    <property type="component" value="Unplaced"/>
</dbReference>
<keyword evidence="8" id="KW-0472">Membrane</keyword>
<keyword evidence="11" id="KW-0479">Metal-binding</keyword>
<feature type="binding site" evidence="10">
    <location>
        <position position="240"/>
    </location>
    <ligand>
        <name>an alpha-L-fucosyl-(1-&gt;2)-beta-D-galactosyl derivative</name>
        <dbReference type="ChEBI" id="CHEBI:140327"/>
    </ligand>
</feature>
<evidence type="ECO:0000256" key="9">
    <source>
        <dbReference type="PIRSR" id="PIRSR605076-1"/>
    </source>
</evidence>
<dbReference type="Gene3D" id="3.90.550.10">
    <property type="entry name" value="Spore Coat Polysaccharide Biosynthesis Protein SpsA, Chain A"/>
    <property type="match status" value="1"/>
</dbReference>
<comment type="subcellular location">
    <subcellularLocation>
        <location evidence="1">Membrane</location>
        <topology evidence="1">Single-pass type II membrane protein</topology>
    </subcellularLocation>
</comment>
<dbReference type="GO" id="GO:0005975">
    <property type="term" value="P:carbohydrate metabolic process"/>
    <property type="evidence" value="ECO:0007669"/>
    <property type="project" value="InterPro"/>
</dbReference>
<feature type="binding site" evidence="10">
    <location>
        <begin position="115"/>
        <end position="117"/>
    </location>
    <ligand>
        <name>UDP-N-acetyl-alpha-D-galactosamine</name>
        <dbReference type="ChEBI" id="CHEBI:67138"/>
    </ligand>
</feature>
<evidence type="ECO:0000313" key="12">
    <source>
        <dbReference type="Ensembl" id="ENSLLEP00000019189.1"/>
    </source>
</evidence>
<keyword evidence="13" id="KW-1185">Reference proteome</keyword>
<keyword evidence="7" id="KW-1133">Transmembrane helix</keyword>
<feature type="active site" description="Nucleophile" evidence="9">
    <location>
        <position position="298"/>
    </location>
</feature>
<dbReference type="PANTHER" id="PTHR10462">
    <property type="entry name" value="GLYCOSYLTRANSFERASE-RELATED"/>
    <property type="match status" value="1"/>
</dbReference>
<evidence type="ECO:0000256" key="5">
    <source>
        <dbReference type="ARBA" id="ARBA00022692"/>
    </source>
</evidence>
<sequence length="347" mass="39946">WRAPVLIVLGSDLCSFVLSYIFIDINRPDRSQIFDLTSHLPEFGLSRAAPSITIWSLSPQRNAMRSYCCFLLSCYPDVPTVSPWGAPIVWEGTFDPEEDFRLHHERGTVVGISVFAVGKYLSQYLLPFLVSANQHFMPGLKCVIYVVTDQPSAVPSVSLRPGLTLVVLRCPSRTRWQEISMMRMKDLPELVFPLAKEQVDYLFCMDVDQVFIGRYGPETLGDLVAQLHSGLYPWNKTYYTYEQDPRSAAFTPLEKAHYYYHAAVFGGTIPHLVNLTSSCLRGILQDRSKGLEAVWHDESHLNRYLALEALPSKILSPEYCWMSWDWFLWLKKPKMRWAQKNYKNMRS</sequence>
<accession>A0A8C5MZ43</accession>
<evidence type="ECO:0000256" key="10">
    <source>
        <dbReference type="PIRSR" id="PIRSR605076-2"/>
    </source>
</evidence>
<dbReference type="GO" id="GO:0031982">
    <property type="term" value="C:vesicle"/>
    <property type="evidence" value="ECO:0007669"/>
    <property type="project" value="TreeGrafter"/>
</dbReference>
<feature type="binding site" evidence="10">
    <location>
        <position position="228"/>
    </location>
    <ligand>
        <name>an alpha-L-fucosyl-(1-&gt;2)-beta-D-galactosyl derivative</name>
        <dbReference type="ChEBI" id="CHEBI:140327"/>
    </ligand>
</feature>
<evidence type="ECO:0000256" key="6">
    <source>
        <dbReference type="ARBA" id="ARBA00022968"/>
    </source>
</evidence>
<dbReference type="GO" id="GO:0046872">
    <property type="term" value="F:metal ion binding"/>
    <property type="evidence" value="ECO:0007669"/>
    <property type="project" value="UniProtKB-KW"/>
</dbReference>
<evidence type="ECO:0000256" key="3">
    <source>
        <dbReference type="ARBA" id="ARBA00022676"/>
    </source>
</evidence>
<feature type="binding site" evidence="11">
    <location>
        <position position="208"/>
    </location>
    <ligand>
        <name>Mn(2+)</name>
        <dbReference type="ChEBI" id="CHEBI:29035"/>
    </ligand>
</feature>
<evidence type="ECO:0000256" key="4">
    <source>
        <dbReference type="ARBA" id="ARBA00022679"/>
    </source>
</evidence>
<evidence type="ECO:0000256" key="7">
    <source>
        <dbReference type="ARBA" id="ARBA00022989"/>
    </source>
</evidence>
<dbReference type="GO" id="GO:0005794">
    <property type="term" value="C:Golgi apparatus"/>
    <property type="evidence" value="ECO:0007669"/>
    <property type="project" value="TreeGrafter"/>
</dbReference>
<keyword evidence="6" id="KW-0735">Signal-anchor</keyword>
<comment type="cofactor">
    <cofactor evidence="11">
        <name>Mn(2+)</name>
        <dbReference type="ChEBI" id="CHEBI:29035"/>
    </cofactor>
    <text evidence="11">Binds 1 Mn(2+) ion per subunit.</text>
</comment>
<organism evidence="12 13">
    <name type="scientific">Leptobrachium leishanense</name>
    <name type="common">Leishan spiny toad</name>
    <dbReference type="NCBI Taxonomy" id="445787"/>
    <lineage>
        <taxon>Eukaryota</taxon>
        <taxon>Metazoa</taxon>
        <taxon>Chordata</taxon>
        <taxon>Craniata</taxon>
        <taxon>Vertebrata</taxon>
        <taxon>Euteleostomi</taxon>
        <taxon>Amphibia</taxon>
        <taxon>Batrachia</taxon>
        <taxon>Anura</taxon>
        <taxon>Pelobatoidea</taxon>
        <taxon>Megophryidae</taxon>
        <taxon>Leptobrachium</taxon>
    </lineage>
</organism>
<feature type="binding site" evidence="10">
    <location>
        <begin position="206"/>
        <end position="208"/>
    </location>
    <ligand>
        <name>UDP-N-acetyl-alpha-D-galactosamine</name>
        <dbReference type="ChEBI" id="CHEBI:67138"/>
    </ligand>
</feature>
<name>A0A8C5MZ43_9ANUR</name>
<evidence type="ECO:0000256" key="1">
    <source>
        <dbReference type="ARBA" id="ARBA00004606"/>
    </source>
</evidence>
<protein>
    <recommendedName>
        <fullName evidence="14">Alpha 1,3-galactosyltransferase 2</fullName>
    </recommendedName>
</protein>
<dbReference type="OrthoDB" id="10013941at2759"/>
<dbReference type="SUPFAM" id="SSF53448">
    <property type="entry name" value="Nucleotide-diphospho-sugar transferases"/>
    <property type="match status" value="1"/>
</dbReference>